<dbReference type="Pfam" id="PF02503">
    <property type="entry name" value="PP_kinase"/>
    <property type="match status" value="1"/>
</dbReference>
<organism evidence="14 15">
    <name type="scientific">Corallococcus terminator</name>
    <dbReference type="NCBI Taxonomy" id="2316733"/>
    <lineage>
        <taxon>Bacteria</taxon>
        <taxon>Pseudomonadati</taxon>
        <taxon>Myxococcota</taxon>
        <taxon>Myxococcia</taxon>
        <taxon>Myxococcales</taxon>
        <taxon>Cystobacterineae</taxon>
        <taxon>Myxococcaceae</taxon>
        <taxon>Corallococcus</taxon>
    </lineage>
</organism>
<dbReference type="NCBIfam" id="NF003918">
    <property type="entry name" value="PRK05443.1-2"/>
    <property type="match status" value="1"/>
</dbReference>
<dbReference type="SUPFAM" id="SSF56024">
    <property type="entry name" value="Phospholipase D/nuclease"/>
    <property type="match status" value="2"/>
</dbReference>
<feature type="binding site" evidence="8">
    <location>
        <position position="496"/>
    </location>
    <ligand>
        <name>ATP</name>
        <dbReference type="ChEBI" id="CHEBI:30616"/>
    </ligand>
</feature>
<dbReference type="GO" id="GO:0046872">
    <property type="term" value="F:metal ion binding"/>
    <property type="evidence" value="ECO:0007669"/>
    <property type="project" value="UniProtKB-KW"/>
</dbReference>
<dbReference type="Pfam" id="PF13090">
    <property type="entry name" value="PP_kinase_C"/>
    <property type="match status" value="1"/>
</dbReference>
<evidence type="ECO:0000256" key="5">
    <source>
        <dbReference type="ARBA" id="ARBA00022777"/>
    </source>
</evidence>
<dbReference type="Pfam" id="PF13089">
    <property type="entry name" value="PP_kinase_N"/>
    <property type="match status" value="1"/>
</dbReference>
<feature type="binding site" evidence="8">
    <location>
        <position position="403"/>
    </location>
    <ligand>
        <name>Mg(2+)</name>
        <dbReference type="ChEBI" id="CHEBI:18420"/>
    </ligand>
</feature>
<dbReference type="NCBIfam" id="NF003921">
    <property type="entry name" value="PRK05443.2-2"/>
    <property type="match status" value="1"/>
</dbReference>
<feature type="binding site" evidence="8">
    <location>
        <position position="433"/>
    </location>
    <ligand>
        <name>Mg(2+)</name>
        <dbReference type="ChEBI" id="CHEBI:18420"/>
    </ligand>
</feature>
<dbReference type="FunFam" id="3.30.870.10:FF:000001">
    <property type="entry name" value="Polyphosphate kinase"/>
    <property type="match status" value="1"/>
</dbReference>
<feature type="domain" description="Polyphosphate kinase N-terminal" evidence="11">
    <location>
        <begin position="32"/>
        <end position="137"/>
    </location>
</feature>
<evidence type="ECO:0000313" key="15">
    <source>
        <dbReference type="Proteomes" id="UP000268094"/>
    </source>
</evidence>
<comment type="similarity">
    <text evidence="8 9">Belongs to the polyphosphate kinase 1 (PPK1) family.</text>
</comment>
<dbReference type="InterPro" id="IPR036832">
    <property type="entry name" value="PPK_N_dom_sf"/>
</dbReference>
<dbReference type="EC" id="2.7.4.1" evidence="8 9"/>
<dbReference type="CDD" id="cd09165">
    <property type="entry name" value="PLDc_PaPPK1_C1_like"/>
    <property type="match status" value="1"/>
</dbReference>
<name>A0A3A8I548_9BACT</name>
<evidence type="ECO:0000256" key="9">
    <source>
        <dbReference type="RuleBase" id="RU003800"/>
    </source>
</evidence>
<proteinExistence type="inferred from homology"/>
<protein>
    <recommendedName>
        <fullName evidence="8 9">Polyphosphate kinase</fullName>
        <ecNumber evidence="8 9">2.7.4.1</ecNumber>
    </recommendedName>
    <alternativeName>
        <fullName evidence="8">ATP-polyphosphate phosphotransferase</fullName>
    </alternativeName>
    <alternativeName>
        <fullName evidence="8">Polyphosphoric acid kinase</fullName>
    </alternativeName>
</protein>
<accession>A0A3A8I548</accession>
<keyword evidence="1 8" id="KW-0597">Phosphoprotein</keyword>
<evidence type="ECO:0000313" key="14">
    <source>
        <dbReference type="EMBL" id="RKG78617.1"/>
    </source>
</evidence>
<comment type="cofactor">
    <cofactor evidence="8">
        <name>Mg(2+)</name>
        <dbReference type="ChEBI" id="CHEBI:18420"/>
    </cofactor>
</comment>
<dbReference type="InterPro" id="IPR024953">
    <property type="entry name" value="PP_kinase_middle"/>
</dbReference>
<dbReference type="InterPro" id="IPR025198">
    <property type="entry name" value="PPK_N_dom"/>
</dbReference>
<dbReference type="Gene3D" id="3.30.870.10">
    <property type="entry name" value="Endonuclease Chain A"/>
    <property type="match status" value="2"/>
</dbReference>
<dbReference type="SUPFAM" id="SSF143724">
    <property type="entry name" value="PHP14-like"/>
    <property type="match status" value="1"/>
</dbReference>
<evidence type="ECO:0000259" key="13">
    <source>
        <dbReference type="Pfam" id="PF17941"/>
    </source>
</evidence>
<dbReference type="RefSeq" id="WP_120543974.1">
    <property type="nucleotide sequence ID" value="NZ_RAVZ01000259.1"/>
</dbReference>
<keyword evidence="2 8" id="KW-0808">Transferase</keyword>
<sequence length="723" mass="80874">MAKRAAAKGVTQKVLERDAVPPGTEVTDSDLFFNRELSWLAFNDRVLQMAEAPEVQLMERLKFISIYARNLDEFFMIRVARLHEQIAARVGRLVPDGASPGDTLDKLHTGILEQGRRHADCFEKVLRPALAEKGLRILSMKELDADQRAQVDQRFREQIFPVLTPLAIGLGRHFPYISNLSLSLAVLLRDPVAEDESVARVKVPKEILPRFVPLKGGPGSFFVPLEEIIAQHLGDLFPGMEVLNWSLFRVTRDADFTVSEDAEDLLKAVETELSQRRFGDVIRLEVQAGMSPKLLEPLVEALTLESRQVYEEHGLLDLSDVMSLAMTPGFTEQRDPPWTPVTQARLRTDNESPDGGGTVMSAMRRGDLLVHHPYESFTTSVERFVSEAVEDPDVLALKQTVYRTSDSSPLVPALIRATEHGKQAVCMVELKARFDERTNIRWANALEEAGVHVVYGIPSLKTHAKAILIVRREGERVRHYVHIGTGNYNPKTARLYTDLGLFTTDPDIGADVADVFNFLTGFGRPRSFRKLLVAPLTMREGLMEEIRKTLAAHTPETPSRILMKMNALVDPGIIRALYDASRAGVKVELNVRGICCLRPGVPGVSEHIRVVSNLGRFLEHPRIYSFERGATSRCYIGSADMMPRNLDHRVEILAPVEDPALSAQVRDVVERCMVDTSGAWELASDGTWRRRIPPATGDKRSAQGELMDRAIRMVHMQSGRPVT</sequence>
<keyword evidence="4 8" id="KW-0547">Nucleotide-binding</keyword>
<gene>
    <name evidence="14" type="primary">ppk1</name>
    <name evidence="8" type="synonym">ppk</name>
    <name evidence="14" type="ORF">D7V88_29620</name>
</gene>
<keyword evidence="3 8" id="KW-0479">Metal-binding</keyword>
<dbReference type="CDD" id="cd09168">
    <property type="entry name" value="PLDc_PaPPK1_C2_like"/>
    <property type="match status" value="1"/>
</dbReference>
<dbReference type="GO" id="GO:0005524">
    <property type="term" value="F:ATP binding"/>
    <property type="evidence" value="ECO:0007669"/>
    <property type="project" value="UniProtKB-KW"/>
</dbReference>
<dbReference type="GO" id="GO:0008976">
    <property type="term" value="F:polyphosphate kinase activity"/>
    <property type="evidence" value="ECO:0007669"/>
    <property type="project" value="UniProtKB-UniRule"/>
</dbReference>
<evidence type="ECO:0000256" key="2">
    <source>
        <dbReference type="ARBA" id="ARBA00022679"/>
    </source>
</evidence>
<evidence type="ECO:0000256" key="8">
    <source>
        <dbReference type="HAMAP-Rule" id="MF_00347"/>
    </source>
</evidence>
<dbReference type="HAMAP" id="MF_00347">
    <property type="entry name" value="Polyphosphate_kinase"/>
    <property type="match status" value="1"/>
</dbReference>
<dbReference type="Gene3D" id="1.20.58.310">
    <property type="entry name" value="Polyphosphate kinase N-terminal domain"/>
    <property type="match status" value="1"/>
</dbReference>
<reference evidence="15" key="1">
    <citation type="submission" date="2018-09" db="EMBL/GenBank/DDBJ databases">
        <authorList>
            <person name="Livingstone P.G."/>
            <person name="Whitworth D.E."/>
        </authorList>
    </citation>
    <scope>NUCLEOTIDE SEQUENCE [LARGE SCALE GENOMIC DNA]</scope>
    <source>
        <strain evidence="15">CA054A</strain>
    </source>
</reference>
<dbReference type="OrthoDB" id="9761456at2"/>
<evidence type="ECO:0000259" key="11">
    <source>
        <dbReference type="Pfam" id="PF13089"/>
    </source>
</evidence>
<dbReference type="NCBIfam" id="NF003917">
    <property type="entry name" value="PRK05443.1-1"/>
    <property type="match status" value="1"/>
</dbReference>
<evidence type="ECO:0000256" key="4">
    <source>
        <dbReference type="ARBA" id="ARBA00022741"/>
    </source>
</evidence>
<dbReference type="Gene3D" id="3.30.1840.10">
    <property type="entry name" value="Polyphosphate kinase middle domain"/>
    <property type="match status" value="1"/>
</dbReference>
<feature type="binding site" evidence="8">
    <location>
        <position position="70"/>
    </location>
    <ligand>
        <name>ATP</name>
        <dbReference type="ChEBI" id="CHEBI:30616"/>
    </ligand>
</feature>
<dbReference type="EMBL" id="RAVZ01000259">
    <property type="protein sequence ID" value="RKG78617.1"/>
    <property type="molecule type" value="Genomic_DNA"/>
</dbReference>
<dbReference type="PIRSF" id="PIRSF015589">
    <property type="entry name" value="PP_kinase"/>
    <property type="match status" value="1"/>
</dbReference>
<keyword evidence="15" id="KW-1185">Reference proteome</keyword>
<dbReference type="PANTHER" id="PTHR30218:SF0">
    <property type="entry name" value="POLYPHOSPHATE KINASE"/>
    <property type="match status" value="1"/>
</dbReference>
<comment type="function">
    <text evidence="8 9">Catalyzes the reversible transfer of the terminal phosphate of ATP to form a long-chain polyphosphate (polyP).</text>
</comment>
<comment type="catalytic activity">
    <reaction evidence="8 9">
        <text>[phosphate](n) + ATP = [phosphate](n+1) + ADP</text>
        <dbReference type="Rhea" id="RHEA:19573"/>
        <dbReference type="Rhea" id="RHEA-COMP:9859"/>
        <dbReference type="Rhea" id="RHEA-COMP:14280"/>
        <dbReference type="ChEBI" id="CHEBI:16838"/>
        <dbReference type="ChEBI" id="CHEBI:30616"/>
        <dbReference type="ChEBI" id="CHEBI:456216"/>
        <dbReference type="EC" id="2.7.4.1"/>
    </reaction>
</comment>
<feature type="active site" description="Phosphohistidine intermediate" evidence="8">
    <location>
        <position position="463"/>
    </location>
</feature>
<dbReference type="InterPro" id="IPR041108">
    <property type="entry name" value="PP_kinase_C_1"/>
</dbReference>
<dbReference type="InterPro" id="IPR025200">
    <property type="entry name" value="PPK_C_dom2"/>
</dbReference>
<dbReference type="PANTHER" id="PTHR30218">
    <property type="entry name" value="POLYPHOSPHATE KINASE"/>
    <property type="match status" value="1"/>
</dbReference>
<keyword evidence="5 8" id="KW-0418">Kinase</keyword>
<dbReference type="AlphaFoldDB" id="A0A3A8I548"/>
<comment type="caution">
    <text evidence="14">The sequence shown here is derived from an EMBL/GenBank/DDBJ whole genome shotgun (WGS) entry which is preliminary data.</text>
</comment>
<evidence type="ECO:0000256" key="7">
    <source>
        <dbReference type="ARBA" id="ARBA00022842"/>
    </source>
</evidence>
<dbReference type="Pfam" id="PF17941">
    <property type="entry name" value="PP_kinase_C_1"/>
    <property type="match status" value="1"/>
</dbReference>
<keyword evidence="6 8" id="KW-0067">ATP-binding</keyword>
<feature type="domain" description="Polyphosphate kinase C-terminal" evidence="12">
    <location>
        <begin position="531"/>
        <end position="696"/>
    </location>
</feature>
<feature type="binding site" evidence="8">
    <location>
        <position position="620"/>
    </location>
    <ligand>
        <name>ATP</name>
        <dbReference type="ChEBI" id="CHEBI:30616"/>
    </ligand>
</feature>
<comment type="PTM">
    <text evidence="8 9">An intermediate of this reaction is the autophosphorylated ppk in which a phosphate is covalently linked to a histidine residue through a N-P bond.</text>
</comment>
<evidence type="ECO:0000259" key="10">
    <source>
        <dbReference type="Pfam" id="PF02503"/>
    </source>
</evidence>
<dbReference type="GO" id="GO:0006799">
    <property type="term" value="P:polyphosphate biosynthetic process"/>
    <property type="evidence" value="ECO:0007669"/>
    <property type="project" value="UniProtKB-UniRule"/>
</dbReference>
<dbReference type="InterPro" id="IPR003414">
    <property type="entry name" value="PP_kinase"/>
</dbReference>
<feature type="binding site" evidence="8">
    <location>
        <position position="592"/>
    </location>
    <ligand>
        <name>ATP</name>
        <dbReference type="ChEBI" id="CHEBI:30616"/>
    </ligand>
</feature>
<dbReference type="NCBIfam" id="TIGR03705">
    <property type="entry name" value="poly_P_kin"/>
    <property type="match status" value="1"/>
</dbReference>
<dbReference type="SUPFAM" id="SSF140356">
    <property type="entry name" value="PPK N-terminal domain-like"/>
    <property type="match status" value="1"/>
</dbReference>
<evidence type="ECO:0000256" key="1">
    <source>
        <dbReference type="ARBA" id="ARBA00022553"/>
    </source>
</evidence>
<keyword evidence="7 8" id="KW-0460">Magnesium</keyword>
<evidence type="ECO:0000256" key="6">
    <source>
        <dbReference type="ARBA" id="ARBA00022840"/>
    </source>
</evidence>
<dbReference type="GO" id="GO:0009358">
    <property type="term" value="C:polyphosphate kinase complex"/>
    <property type="evidence" value="ECO:0007669"/>
    <property type="project" value="InterPro"/>
</dbReference>
<evidence type="ECO:0000256" key="3">
    <source>
        <dbReference type="ARBA" id="ARBA00022723"/>
    </source>
</evidence>
<evidence type="ECO:0000259" key="12">
    <source>
        <dbReference type="Pfam" id="PF13090"/>
    </source>
</evidence>
<feature type="domain" description="Polyphosphate kinase C-terminal" evidence="13">
    <location>
        <begin position="359"/>
        <end position="522"/>
    </location>
</feature>
<feature type="domain" description="Polyphosphate kinase middle" evidence="10">
    <location>
        <begin position="147"/>
        <end position="324"/>
    </location>
</feature>
<dbReference type="InterPro" id="IPR036830">
    <property type="entry name" value="PP_kinase_middle_dom_sf"/>
</dbReference>
<dbReference type="Proteomes" id="UP000268094">
    <property type="component" value="Unassembled WGS sequence"/>
</dbReference>